<dbReference type="GO" id="GO:0031511">
    <property type="term" value="C:Mis6-Sim4 complex"/>
    <property type="evidence" value="ECO:0007669"/>
    <property type="project" value="TreeGrafter"/>
</dbReference>
<gene>
    <name evidence="2" type="ORF">PISL3812_09310</name>
</gene>
<organism evidence="2 3">
    <name type="scientific">Talaromyces islandicus</name>
    <name type="common">Penicillium islandicum</name>
    <dbReference type="NCBI Taxonomy" id="28573"/>
    <lineage>
        <taxon>Eukaryota</taxon>
        <taxon>Fungi</taxon>
        <taxon>Dikarya</taxon>
        <taxon>Ascomycota</taxon>
        <taxon>Pezizomycotina</taxon>
        <taxon>Eurotiomycetes</taxon>
        <taxon>Eurotiomycetidae</taxon>
        <taxon>Eurotiales</taxon>
        <taxon>Trichocomaceae</taxon>
        <taxon>Talaromyces</taxon>
        <taxon>Talaromyces sect. Islandici</taxon>
    </lineage>
</organism>
<evidence type="ECO:0000313" key="3">
    <source>
        <dbReference type="Proteomes" id="UP000054383"/>
    </source>
</evidence>
<dbReference type="GO" id="GO:0007059">
    <property type="term" value="P:chromosome segregation"/>
    <property type="evidence" value="ECO:0007669"/>
    <property type="project" value="TreeGrafter"/>
</dbReference>
<dbReference type="OrthoDB" id="2311687at2759"/>
<dbReference type="PANTHER" id="PTHR28064:SF1">
    <property type="entry name" value="INNER KINETOCHORE SUBUNIT NKP2"/>
    <property type="match status" value="1"/>
</dbReference>
<protein>
    <recommendedName>
        <fullName evidence="4">Centromere-localized protein 2</fullName>
    </recommendedName>
</protein>
<dbReference type="Proteomes" id="UP000054383">
    <property type="component" value="Unassembled WGS sequence"/>
</dbReference>
<keyword evidence="1" id="KW-0175">Coiled coil</keyword>
<name>A0A0U1M9D3_TALIS</name>
<proteinExistence type="predicted"/>
<keyword evidence="3" id="KW-1185">Reference proteome</keyword>
<dbReference type="AlphaFoldDB" id="A0A0U1M9D3"/>
<feature type="coiled-coil region" evidence="1">
    <location>
        <begin position="124"/>
        <end position="151"/>
    </location>
</feature>
<evidence type="ECO:0008006" key="4">
    <source>
        <dbReference type="Google" id="ProtNLM"/>
    </source>
</evidence>
<dbReference type="STRING" id="28573.A0A0U1M9D3"/>
<dbReference type="PANTHER" id="PTHR28064">
    <property type="entry name" value="INNER KINETOCHORE SUBUNIT NKP2"/>
    <property type="match status" value="1"/>
</dbReference>
<accession>A0A0U1M9D3</accession>
<reference evidence="2 3" key="1">
    <citation type="submission" date="2015-04" db="EMBL/GenBank/DDBJ databases">
        <authorList>
            <person name="Syromyatnikov M.Y."/>
            <person name="Popov V.N."/>
        </authorList>
    </citation>
    <scope>NUCLEOTIDE SEQUENCE [LARGE SCALE GENOMIC DNA]</scope>
    <source>
        <strain evidence="2">WF-38-12</strain>
    </source>
</reference>
<dbReference type="InterPro" id="IPR018565">
    <property type="entry name" value="Nkp2/Cnl2"/>
</dbReference>
<evidence type="ECO:0000256" key="1">
    <source>
        <dbReference type="SAM" id="Coils"/>
    </source>
</evidence>
<dbReference type="EMBL" id="CVMT01000012">
    <property type="protein sequence ID" value="CRG92253.1"/>
    <property type="molecule type" value="Genomic_DNA"/>
</dbReference>
<sequence>MAPSEDSILNNFLLSPASLPTIISLQKFTELFPRRLHSHPQIKVLYRELQELRSQDMDAVTERILDEVKEGARQRADLLRAARASGIDGFNDSDRREMDIDLQLFGPASNTTETVGFHSYSSLISEMENACSTLEQEIESTEKDAASTLSEMKKTVSELSDLRYGKFNKPGMTVDDLVGETVRGLKSLQGACDNHANKISS</sequence>
<dbReference type="Pfam" id="PF09447">
    <property type="entry name" value="Cnl2_NKP2"/>
    <property type="match status" value="1"/>
</dbReference>
<evidence type="ECO:0000313" key="2">
    <source>
        <dbReference type="EMBL" id="CRG92253.1"/>
    </source>
</evidence>
<dbReference type="OMA" id="REQDMDR"/>